<proteinExistence type="predicted"/>
<dbReference type="GO" id="GO:0072546">
    <property type="term" value="C:EMC complex"/>
    <property type="evidence" value="ECO:0007669"/>
    <property type="project" value="TreeGrafter"/>
</dbReference>
<evidence type="ECO:0000256" key="8">
    <source>
        <dbReference type="SAM" id="SignalP"/>
    </source>
</evidence>
<dbReference type="PANTHER" id="PTHR13605:SF4">
    <property type="entry name" value="ER MEMBRANE PROTEIN COMPLEX SUBUNIT 7"/>
    <property type="match status" value="1"/>
</dbReference>
<evidence type="ECO:0000256" key="6">
    <source>
        <dbReference type="SAM" id="MobiDB-lite"/>
    </source>
</evidence>
<comment type="caution">
    <text evidence="10">The sequence shown here is derived from an EMBL/GenBank/DDBJ whole genome shotgun (WGS) entry which is preliminary data.</text>
</comment>
<dbReference type="EMBL" id="JASNWA010000011">
    <property type="protein sequence ID" value="KAK3167743.1"/>
    <property type="molecule type" value="Genomic_DNA"/>
</dbReference>
<accession>A0AAE0DI30</accession>
<feature type="domain" description="ER membrane protein complex subunit 7 beta-sandwich" evidence="9">
    <location>
        <begin position="35"/>
        <end position="138"/>
    </location>
</feature>
<dbReference type="AlphaFoldDB" id="A0AAE0DI30"/>
<evidence type="ECO:0000313" key="11">
    <source>
        <dbReference type="Proteomes" id="UP001276659"/>
    </source>
</evidence>
<dbReference type="PANTHER" id="PTHR13605">
    <property type="entry name" value="ER MEMBRANE PROTEIN COMPLEX SUBUNIT 7"/>
    <property type="match status" value="1"/>
</dbReference>
<evidence type="ECO:0000256" key="4">
    <source>
        <dbReference type="ARBA" id="ARBA00022989"/>
    </source>
</evidence>
<keyword evidence="2 7" id="KW-0812">Transmembrane</keyword>
<keyword evidence="11" id="KW-1185">Reference proteome</keyword>
<dbReference type="Pfam" id="PF09430">
    <property type="entry name" value="EMC7_beta-sandw"/>
    <property type="match status" value="1"/>
</dbReference>
<name>A0AAE0DI30_9LECA</name>
<dbReference type="InterPro" id="IPR019008">
    <property type="entry name" value="Beta_sandwich_EMC7"/>
</dbReference>
<sequence length="273" mass="29276">MNSFLSLLALLSILFPTLLTATSLTLRIPPHIPALPPSTTAILTTTGRTLRAPITRSNSFVFNNITSADAGEYLLDIACKDYDFMSYGLDVKGEGPVVELYRVGRGGIQQGEKMRVGKEGVELRVMRAREYYEARSGCKFSPVIDYGGELVDRDKDGDGDAGMGAEETWLISGAAVSPMDLLKNPMILIAIVGLGFVFGMPYLLDNMDPEMKAEFEEQQKKSILSGGASTANPLQNFDMAAWMAGKTAGSAEQTQDEGGTSGSGSGAKARRRG</sequence>
<gene>
    <name evidence="10" type="ORF">OEA41_010872</name>
</gene>
<keyword evidence="4 7" id="KW-1133">Transmembrane helix</keyword>
<dbReference type="InterPro" id="IPR039163">
    <property type="entry name" value="EMC7"/>
</dbReference>
<evidence type="ECO:0000256" key="5">
    <source>
        <dbReference type="ARBA" id="ARBA00023136"/>
    </source>
</evidence>
<dbReference type="Proteomes" id="UP001276659">
    <property type="component" value="Unassembled WGS sequence"/>
</dbReference>
<evidence type="ECO:0000313" key="10">
    <source>
        <dbReference type="EMBL" id="KAK3167743.1"/>
    </source>
</evidence>
<protein>
    <recommendedName>
        <fullName evidence="9">ER membrane protein complex subunit 7 beta-sandwich domain-containing protein</fullName>
    </recommendedName>
</protein>
<evidence type="ECO:0000256" key="1">
    <source>
        <dbReference type="ARBA" id="ARBA00004167"/>
    </source>
</evidence>
<reference evidence="10" key="1">
    <citation type="submission" date="2022-11" db="EMBL/GenBank/DDBJ databases">
        <title>Chromosomal genome sequence assembly and mating type (MAT) locus characterization of the leprose asexual lichenized fungus Lepraria neglecta (Nyl.) Erichsen.</title>
        <authorList>
            <person name="Allen J.L."/>
            <person name="Pfeffer B."/>
        </authorList>
    </citation>
    <scope>NUCLEOTIDE SEQUENCE</scope>
    <source>
        <strain evidence="10">Allen 5258</strain>
    </source>
</reference>
<feature type="chain" id="PRO_5042221243" description="ER membrane protein complex subunit 7 beta-sandwich domain-containing protein" evidence="8">
    <location>
        <begin position="22"/>
        <end position="273"/>
    </location>
</feature>
<keyword evidence="3 8" id="KW-0732">Signal</keyword>
<feature type="region of interest" description="Disordered" evidence="6">
    <location>
        <begin position="245"/>
        <end position="273"/>
    </location>
</feature>
<evidence type="ECO:0000256" key="7">
    <source>
        <dbReference type="SAM" id="Phobius"/>
    </source>
</evidence>
<feature type="transmembrane region" description="Helical" evidence="7">
    <location>
        <begin position="186"/>
        <end position="204"/>
    </location>
</feature>
<evidence type="ECO:0000259" key="9">
    <source>
        <dbReference type="Pfam" id="PF09430"/>
    </source>
</evidence>
<feature type="signal peptide" evidence="8">
    <location>
        <begin position="1"/>
        <end position="21"/>
    </location>
</feature>
<comment type="subcellular location">
    <subcellularLocation>
        <location evidence="1">Membrane</location>
        <topology evidence="1">Single-pass membrane protein</topology>
    </subcellularLocation>
</comment>
<evidence type="ECO:0000256" key="2">
    <source>
        <dbReference type="ARBA" id="ARBA00022692"/>
    </source>
</evidence>
<organism evidence="10 11">
    <name type="scientific">Lepraria neglecta</name>
    <dbReference type="NCBI Taxonomy" id="209136"/>
    <lineage>
        <taxon>Eukaryota</taxon>
        <taxon>Fungi</taxon>
        <taxon>Dikarya</taxon>
        <taxon>Ascomycota</taxon>
        <taxon>Pezizomycotina</taxon>
        <taxon>Lecanoromycetes</taxon>
        <taxon>OSLEUM clade</taxon>
        <taxon>Lecanoromycetidae</taxon>
        <taxon>Lecanorales</taxon>
        <taxon>Lecanorineae</taxon>
        <taxon>Stereocaulaceae</taxon>
        <taxon>Lepraria</taxon>
    </lineage>
</organism>
<keyword evidence="5 7" id="KW-0472">Membrane</keyword>
<evidence type="ECO:0000256" key="3">
    <source>
        <dbReference type="ARBA" id="ARBA00022729"/>
    </source>
</evidence>